<evidence type="ECO:0000256" key="3">
    <source>
        <dbReference type="ARBA" id="ARBA00023163"/>
    </source>
</evidence>
<dbReference type="SUPFAM" id="SSF46785">
    <property type="entry name" value="Winged helix' DNA-binding domain"/>
    <property type="match status" value="1"/>
</dbReference>
<proteinExistence type="predicted"/>
<feature type="domain" description="HTH gntR-type" evidence="4">
    <location>
        <begin position="6"/>
        <end position="73"/>
    </location>
</feature>
<dbReference type="SUPFAM" id="SSF48008">
    <property type="entry name" value="GntR ligand-binding domain-like"/>
    <property type="match status" value="1"/>
</dbReference>
<dbReference type="Proteomes" id="UP000054893">
    <property type="component" value="Unassembled WGS sequence"/>
</dbReference>
<dbReference type="Pfam" id="PF07729">
    <property type="entry name" value="FCD"/>
    <property type="match status" value="1"/>
</dbReference>
<dbReference type="GO" id="GO:0003700">
    <property type="term" value="F:DNA-binding transcription factor activity"/>
    <property type="evidence" value="ECO:0007669"/>
    <property type="project" value="InterPro"/>
</dbReference>
<dbReference type="PANTHER" id="PTHR43537:SF49">
    <property type="entry name" value="TRANSCRIPTIONAL REGULATORY PROTEIN"/>
    <property type="match status" value="1"/>
</dbReference>
<sequence>MVTKTDAQAAQLVEGIKSDIIIGRLRPHQRLVEEEISAQFNVSRHVSRAALVLLERMGLVTRRPNRGVIVRDFSMEQVEQIYEVRMILQREAASRVPMPARPHDLSQIEAIHAEYCRELDAGNLLQVNVLNDAFHRRIWATCPNLYLAETIEKLWVETTGIRWYGVGDPQLLSHSREHHATMIEQLRSGDRDGFMALAVDHIMPPLDAFRRAHRASSMFGAAVLQERETG</sequence>
<dbReference type="RefSeq" id="WP_060856769.1">
    <property type="nucleotide sequence ID" value="NZ_FCOC02000011.1"/>
</dbReference>
<evidence type="ECO:0000313" key="5">
    <source>
        <dbReference type="EMBL" id="SAL36117.1"/>
    </source>
</evidence>
<organism evidence="5 6">
    <name type="scientific">Caballeronia sordidicola</name>
    <name type="common">Burkholderia sordidicola</name>
    <dbReference type="NCBI Taxonomy" id="196367"/>
    <lineage>
        <taxon>Bacteria</taxon>
        <taxon>Pseudomonadati</taxon>
        <taxon>Pseudomonadota</taxon>
        <taxon>Betaproteobacteria</taxon>
        <taxon>Burkholderiales</taxon>
        <taxon>Burkholderiaceae</taxon>
        <taxon>Caballeronia</taxon>
    </lineage>
</organism>
<evidence type="ECO:0000256" key="2">
    <source>
        <dbReference type="ARBA" id="ARBA00023125"/>
    </source>
</evidence>
<dbReference type="SMART" id="SM00345">
    <property type="entry name" value="HTH_GNTR"/>
    <property type="match status" value="1"/>
</dbReference>
<name>A0A158GW99_CABSO</name>
<dbReference type="GO" id="GO:0003677">
    <property type="term" value="F:DNA binding"/>
    <property type="evidence" value="ECO:0007669"/>
    <property type="project" value="UniProtKB-KW"/>
</dbReference>
<dbReference type="InterPro" id="IPR011711">
    <property type="entry name" value="GntR_C"/>
</dbReference>
<dbReference type="Gene3D" id="1.20.120.530">
    <property type="entry name" value="GntR ligand-binding domain-like"/>
    <property type="match status" value="1"/>
</dbReference>
<evidence type="ECO:0000259" key="4">
    <source>
        <dbReference type="PROSITE" id="PS50949"/>
    </source>
</evidence>
<protein>
    <submittedName>
        <fullName evidence="5">GntR family transcriptional regulator</fullName>
    </submittedName>
</protein>
<dbReference type="InterPro" id="IPR036388">
    <property type="entry name" value="WH-like_DNA-bd_sf"/>
</dbReference>
<dbReference type="OrthoDB" id="8903404at2"/>
<dbReference type="PANTHER" id="PTHR43537">
    <property type="entry name" value="TRANSCRIPTIONAL REGULATOR, GNTR FAMILY"/>
    <property type="match status" value="1"/>
</dbReference>
<reference evidence="5 6" key="1">
    <citation type="submission" date="2016-01" db="EMBL/GenBank/DDBJ databases">
        <authorList>
            <person name="Oliw E.H."/>
        </authorList>
    </citation>
    <scope>NUCLEOTIDE SEQUENCE [LARGE SCALE GENOMIC DNA]</scope>
    <source>
        <strain evidence="5">LMG 22029</strain>
    </source>
</reference>
<dbReference type="Gene3D" id="1.10.10.10">
    <property type="entry name" value="Winged helix-like DNA-binding domain superfamily/Winged helix DNA-binding domain"/>
    <property type="match status" value="1"/>
</dbReference>
<evidence type="ECO:0000256" key="1">
    <source>
        <dbReference type="ARBA" id="ARBA00023015"/>
    </source>
</evidence>
<dbReference type="CDD" id="cd07377">
    <property type="entry name" value="WHTH_GntR"/>
    <property type="match status" value="1"/>
</dbReference>
<dbReference type="Pfam" id="PF00392">
    <property type="entry name" value="GntR"/>
    <property type="match status" value="1"/>
</dbReference>
<dbReference type="InterPro" id="IPR008920">
    <property type="entry name" value="TF_FadR/GntR_C"/>
</dbReference>
<dbReference type="AlphaFoldDB" id="A0A158GW99"/>
<dbReference type="SMART" id="SM00895">
    <property type="entry name" value="FCD"/>
    <property type="match status" value="1"/>
</dbReference>
<accession>A0A158GW99</accession>
<keyword evidence="3" id="KW-0804">Transcription</keyword>
<dbReference type="InterPro" id="IPR036390">
    <property type="entry name" value="WH_DNA-bd_sf"/>
</dbReference>
<keyword evidence="1" id="KW-0805">Transcription regulation</keyword>
<evidence type="ECO:0000313" key="6">
    <source>
        <dbReference type="Proteomes" id="UP000054893"/>
    </source>
</evidence>
<dbReference type="EMBL" id="FCOC02000011">
    <property type="protein sequence ID" value="SAL36117.1"/>
    <property type="molecule type" value="Genomic_DNA"/>
</dbReference>
<dbReference type="PROSITE" id="PS50949">
    <property type="entry name" value="HTH_GNTR"/>
    <property type="match status" value="1"/>
</dbReference>
<dbReference type="InterPro" id="IPR000524">
    <property type="entry name" value="Tscrpt_reg_HTH_GntR"/>
</dbReference>
<keyword evidence="2" id="KW-0238">DNA-binding</keyword>
<gene>
    <name evidence="5" type="ORF">AWB64_03624</name>
</gene>